<gene>
    <name evidence="1" type="ORF">RM538_09745</name>
</gene>
<comment type="caution">
    <text evidence="1">The sequence shown here is derived from an EMBL/GenBank/DDBJ whole genome shotgun (WGS) entry which is preliminary data.</text>
</comment>
<dbReference type="NCBIfam" id="TIGR04282">
    <property type="entry name" value="glyco_like_cofC"/>
    <property type="match status" value="1"/>
</dbReference>
<dbReference type="InterPro" id="IPR029044">
    <property type="entry name" value="Nucleotide-diphossugar_trans"/>
</dbReference>
<protein>
    <submittedName>
        <fullName evidence="1">TIGR04282 family arsenosugar biosynthesis glycosyltransferase</fullName>
    </submittedName>
</protein>
<evidence type="ECO:0000313" key="1">
    <source>
        <dbReference type="EMBL" id="MDT0556287.1"/>
    </source>
</evidence>
<sequence length="230" mass="26319">MAILGSKNSDQKENSKEVFHYPTSKNALLIFTRNPELGKCKTRLAKTVGDEAALNIYEFLLQHTVAITTPLQVDKFVYYSVKVRENDVWDASIFRKKQQKGDDLGVRMQNAFTEVFEMGYERAIIIGSDMFDMTANDLQNAFSQLEQNDFVVGPAEDGGYYLLGMKTVKPSVFNNKTWGTETVLKDTLQDLKSEKVSILEEKNDIDYYEDVKDIEAFQQFLPIHLDNKID</sequence>
<dbReference type="Pfam" id="PF09837">
    <property type="entry name" value="DUF2064"/>
    <property type="match status" value="1"/>
</dbReference>
<dbReference type="PANTHER" id="PTHR36529">
    <property type="entry name" value="SLL1095 PROTEIN"/>
    <property type="match status" value="1"/>
</dbReference>
<dbReference type="InterPro" id="IPR018641">
    <property type="entry name" value="Trfase_1_rSAM/seldom-assoc"/>
</dbReference>
<dbReference type="PANTHER" id="PTHR36529:SF1">
    <property type="entry name" value="GLYCOSYLTRANSFERASE"/>
    <property type="match status" value="1"/>
</dbReference>
<accession>A0ABU2YE52</accession>
<dbReference type="Gene3D" id="3.90.550.10">
    <property type="entry name" value="Spore Coat Polysaccharide Biosynthesis Protein SpsA, Chain A"/>
    <property type="match status" value="1"/>
</dbReference>
<dbReference type="RefSeq" id="WP_311333239.1">
    <property type="nucleotide sequence ID" value="NZ_JAVRHZ010000005.1"/>
</dbReference>
<reference evidence="1 2" key="1">
    <citation type="submission" date="2023-09" db="EMBL/GenBank/DDBJ databases">
        <authorList>
            <person name="Rey-Velasco X."/>
        </authorList>
    </citation>
    <scope>NUCLEOTIDE SEQUENCE [LARGE SCALE GENOMIC DNA]</scope>
    <source>
        <strain evidence="1 2">W242</strain>
    </source>
</reference>
<name>A0ABU2YE52_9FLAO</name>
<keyword evidence="2" id="KW-1185">Reference proteome</keyword>
<dbReference type="EMBL" id="JAVRHZ010000005">
    <property type="protein sequence ID" value="MDT0556287.1"/>
    <property type="molecule type" value="Genomic_DNA"/>
</dbReference>
<dbReference type="SUPFAM" id="SSF53448">
    <property type="entry name" value="Nucleotide-diphospho-sugar transferases"/>
    <property type="match status" value="1"/>
</dbReference>
<organism evidence="1 2">
    <name type="scientific">Patiriisocius hiemis</name>
    <dbReference type="NCBI Taxonomy" id="3075604"/>
    <lineage>
        <taxon>Bacteria</taxon>
        <taxon>Pseudomonadati</taxon>
        <taxon>Bacteroidota</taxon>
        <taxon>Flavobacteriia</taxon>
        <taxon>Flavobacteriales</taxon>
        <taxon>Flavobacteriaceae</taxon>
        <taxon>Patiriisocius</taxon>
    </lineage>
</organism>
<dbReference type="Proteomes" id="UP001254488">
    <property type="component" value="Unassembled WGS sequence"/>
</dbReference>
<proteinExistence type="predicted"/>
<evidence type="ECO:0000313" key="2">
    <source>
        <dbReference type="Proteomes" id="UP001254488"/>
    </source>
</evidence>